<name>A0A023X6M1_RUBRA</name>
<feature type="region of interest" description="Disordered" evidence="3">
    <location>
        <begin position="591"/>
        <end position="635"/>
    </location>
</feature>
<evidence type="ECO:0000313" key="6">
    <source>
        <dbReference type="EMBL" id="MDX5895053.1"/>
    </source>
</evidence>
<dbReference type="AlphaFoldDB" id="A0A023X6M1"/>
<dbReference type="Proteomes" id="UP001281130">
    <property type="component" value="Unassembled WGS sequence"/>
</dbReference>
<dbReference type="STRING" id="42256.RradSPS_2367"/>
<dbReference type="PRINTS" id="PR01438">
    <property type="entry name" value="UNVRSLSTRESS"/>
</dbReference>
<gene>
    <name evidence="5" type="ORF">RradSPS_2367</name>
    <name evidence="6" type="ORF">SIL72_13585</name>
</gene>
<dbReference type="HOGENOM" id="CLU_399455_0_0_11"/>
<evidence type="ECO:0000313" key="5">
    <source>
        <dbReference type="EMBL" id="AHY47650.1"/>
    </source>
</evidence>
<dbReference type="Pfam" id="PF21349">
    <property type="entry name" value="RUBY_RBDX"/>
    <property type="match status" value="1"/>
</dbReference>
<sequence>MYRNIYVPVDNSDYSNQACVIGVDVARKFGGKVAGCHAYAAKMHDVRFRQMESGLPEEFRDEDEMKRQRKIHDQLITKGLEIITDSYIDVLEPLCEKHDVELVRRSLEGKNFKVIAEDVNAGDYDLVVMGAMGMAAVRDTVLGTVTERVVRRLERADTLIVKDLDRSPFEHIVVTVDGSAKSLGGLKRAIDLAREFGGTVEAISVFDPYFHYAMFHSIAGVLSTKAQKVFRFKEQEKLHEEIIDSGLAKIYTAHLEVAKKIAADEGVDLKTTLLAGKPFEQTMKYVNEVNPSLVVMGRIGYHSDDEMDIGGNTENMMRYLPTNILVGNYEFAAPDLYTAEEHMTWTDEALERMDRVPGFVVGMASGAVIRYAIEKGYTVITSTVIDEVIETILPPGAMESMHAIGDQIRAEEAAGNEAAVDSLFQDFNERTANGNGAGGNGAAGDRAAKEEIFSAGRGGFGASEDQGDIVGVSAEVQAEIDRAAQGLDRYECDRCRYIAKGKPARCPVCGSGPTHFKAVDSEIATTAEGENLNVSSVYDGRELHWTDEANEFLDALDEWQVKRRVKARVEKSALKKGYSTITREYVEQQYTEETGRPASEVQVPSETAPQPKSGGCPVSHAKQKVQEKSGASCPIDHSAFQKAGQEVEAKRPEHGSKEFAWTDDAIARLERAPKGFMRNISRNMTEKLARERGVSTIDLDLVEDSLTGARTTMEDVITGKVSIAELAKDTGETIAPENGEAPHPPLDVAMVCTVCGDESVGYQPPEECPVCGAPAEDFEMKA</sequence>
<dbReference type="GO" id="GO:0016491">
    <property type="term" value="F:oxidoreductase activity"/>
    <property type="evidence" value="ECO:0007669"/>
    <property type="project" value="InterPro"/>
</dbReference>
<dbReference type="PATRIC" id="fig|42256.3.peg.2411"/>
<dbReference type="RefSeq" id="WP_051589759.1">
    <property type="nucleotide sequence ID" value="NZ_CP007514.1"/>
</dbReference>
<evidence type="ECO:0000259" key="4">
    <source>
        <dbReference type="PROSITE" id="PS50903"/>
    </source>
</evidence>
<dbReference type="Gene3D" id="2.20.28.10">
    <property type="match status" value="1"/>
</dbReference>
<protein>
    <submittedName>
        <fullName evidence="5 6">Universal stress protein</fullName>
    </submittedName>
</protein>
<dbReference type="GO" id="GO:0015979">
    <property type="term" value="P:photosynthesis"/>
    <property type="evidence" value="ECO:0007669"/>
    <property type="project" value="InterPro"/>
</dbReference>
<reference evidence="6" key="2">
    <citation type="submission" date="2023-11" db="EMBL/GenBank/DDBJ databases">
        <title>MicrobeMod: A computational toolkit for identifying prokaryotic methylation and restriction-modification with nanopore sequencing.</title>
        <authorList>
            <person name="Crits-Christoph A."/>
            <person name="Kang S.C."/>
            <person name="Lee H."/>
            <person name="Ostrov N."/>
        </authorList>
    </citation>
    <scope>NUCLEOTIDE SEQUENCE</scope>
    <source>
        <strain evidence="6">ATCC 51242</strain>
    </source>
</reference>
<accession>A0A023X6M1</accession>
<feature type="domain" description="Rubredoxin-like" evidence="4">
    <location>
        <begin position="487"/>
        <end position="519"/>
    </location>
</feature>
<dbReference type="PROSITE" id="PS50903">
    <property type="entry name" value="RUBREDOXIN_LIKE"/>
    <property type="match status" value="1"/>
</dbReference>
<dbReference type="InterPro" id="IPR042298">
    <property type="entry name" value="P-CP_red_C"/>
</dbReference>
<dbReference type="SUPFAM" id="SSF52402">
    <property type="entry name" value="Adenine nucleotide alpha hydrolases-like"/>
    <property type="match status" value="2"/>
</dbReference>
<dbReference type="PANTHER" id="PTHR46268">
    <property type="entry name" value="STRESS RESPONSE PROTEIN NHAX"/>
    <property type="match status" value="1"/>
</dbReference>
<dbReference type="Proteomes" id="UP000025229">
    <property type="component" value="Chromosome"/>
</dbReference>
<evidence type="ECO:0000256" key="3">
    <source>
        <dbReference type="SAM" id="MobiDB-lite"/>
    </source>
</evidence>
<keyword evidence="7" id="KW-1185">Reference proteome</keyword>
<evidence type="ECO:0000256" key="2">
    <source>
        <dbReference type="ARBA" id="ARBA00008791"/>
    </source>
</evidence>
<dbReference type="InterPro" id="IPR013580">
    <property type="entry name" value="LI-POR_suB-like_C"/>
</dbReference>
<dbReference type="InterPro" id="IPR014729">
    <property type="entry name" value="Rossmann-like_a/b/a_fold"/>
</dbReference>
<dbReference type="SUPFAM" id="SSF57802">
    <property type="entry name" value="Rubredoxin-like"/>
    <property type="match status" value="2"/>
</dbReference>
<dbReference type="CDD" id="cd00350">
    <property type="entry name" value="rubredoxin_like"/>
    <property type="match status" value="1"/>
</dbReference>
<evidence type="ECO:0000313" key="7">
    <source>
        <dbReference type="Proteomes" id="UP000025229"/>
    </source>
</evidence>
<dbReference type="InterPro" id="IPR048574">
    <property type="entry name" value="RUBY_RBDX"/>
</dbReference>
<dbReference type="EMBL" id="CP007514">
    <property type="protein sequence ID" value="AHY47650.1"/>
    <property type="molecule type" value="Genomic_DNA"/>
</dbReference>
<organism evidence="5 7">
    <name type="scientific">Rubrobacter radiotolerans</name>
    <name type="common">Arthrobacter radiotolerans</name>
    <dbReference type="NCBI Taxonomy" id="42256"/>
    <lineage>
        <taxon>Bacteria</taxon>
        <taxon>Bacillati</taxon>
        <taxon>Actinomycetota</taxon>
        <taxon>Rubrobacteria</taxon>
        <taxon>Rubrobacterales</taxon>
        <taxon>Rubrobacteraceae</taxon>
        <taxon>Rubrobacter</taxon>
    </lineage>
</organism>
<dbReference type="InterPro" id="IPR024934">
    <property type="entry name" value="Rubredoxin-like_dom"/>
</dbReference>
<dbReference type="eggNOG" id="COG1592">
    <property type="taxonomic scope" value="Bacteria"/>
</dbReference>
<reference evidence="5 7" key="1">
    <citation type="submission" date="2014-03" db="EMBL/GenBank/DDBJ databases">
        <title>Complete genome sequence of the Radio-Resistant Rubrobacter radiotolerans RSPS-4.</title>
        <authorList>
            <person name="Egas C.C."/>
            <person name="Barroso C.C."/>
            <person name="Froufe H.J.C."/>
            <person name="Pacheco J.J."/>
            <person name="Albuquerque L.L."/>
            <person name="da Costa M.M.S."/>
        </authorList>
    </citation>
    <scope>NUCLEOTIDE SEQUENCE [LARGE SCALE GENOMIC DNA]</scope>
    <source>
        <strain evidence="5 7">RSPS-4</strain>
    </source>
</reference>
<dbReference type="InterPro" id="IPR006016">
    <property type="entry name" value="UspA"/>
</dbReference>
<dbReference type="Pfam" id="PF08369">
    <property type="entry name" value="PCP_red"/>
    <property type="match status" value="2"/>
</dbReference>
<dbReference type="Gene3D" id="3.40.50.620">
    <property type="entry name" value="HUPs"/>
    <property type="match status" value="2"/>
</dbReference>
<dbReference type="CDD" id="cd00293">
    <property type="entry name" value="USP-like"/>
    <property type="match status" value="2"/>
</dbReference>
<dbReference type="KEGG" id="rrd:RradSPS_2367"/>
<evidence type="ECO:0000256" key="1">
    <source>
        <dbReference type="ARBA" id="ARBA00001965"/>
    </source>
</evidence>
<dbReference type="GO" id="GO:0015995">
    <property type="term" value="P:chlorophyll biosynthetic process"/>
    <property type="evidence" value="ECO:0007669"/>
    <property type="project" value="InterPro"/>
</dbReference>
<dbReference type="GO" id="GO:0005506">
    <property type="term" value="F:iron ion binding"/>
    <property type="evidence" value="ECO:0007669"/>
    <property type="project" value="InterPro"/>
</dbReference>
<dbReference type="PANTHER" id="PTHR46268:SF6">
    <property type="entry name" value="UNIVERSAL STRESS PROTEIN UP12"/>
    <property type="match status" value="1"/>
</dbReference>
<comment type="similarity">
    <text evidence="2">Belongs to the universal stress protein A family.</text>
</comment>
<dbReference type="Pfam" id="PF00582">
    <property type="entry name" value="Usp"/>
    <property type="match status" value="2"/>
</dbReference>
<dbReference type="Gene3D" id="1.10.8.550">
    <property type="entry name" value="Proto-chlorophyllide reductase 57 kD subunit B"/>
    <property type="match status" value="3"/>
</dbReference>
<dbReference type="EMBL" id="JAWXXX010000001">
    <property type="protein sequence ID" value="MDX5895053.1"/>
    <property type="molecule type" value="Genomic_DNA"/>
</dbReference>
<dbReference type="eggNOG" id="COG1773">
    <property type="taxonomic scope" value="Bacteria"/>
</dbReference>
<comment type="cofactor">
    <cofactor evidence="1">
        <name>Fe(3+)</name>
        <dbReference type="ChEBI" id="CHEBI:29034"/>
    </cofactor>
</comment>
<dbReference type="eggNOG" id="COG0589">
    <property type="taxonomic scope" value="Bacteria"/>
</dbReference>
<dbReference type="InterPro" id="IPR006015">
    <property type="entry name" value="Universal_stress_UspA"/>
</dbReference>
<proteinExistence type="inferred from homology"/>